<evidence type="ECO:0000256" key="1">
    <source>
        <dbReference type="ARBA" id="ARBA00023015"/>
    </source>
</evidence>
<dbReference type="InterPro" id="IPR010982">
    <property type="entry name" value="Lambda_DNA-bd_dom_sf"/>
</dbReference>
<dbReference type="GO" id="GO:0005634">
    <property type="term" value="C:nucleus"/>
    <property type="evidence" value="ECO:0007669"/>
    <property type="project" value="TreeGrafter"/>
</dbReference>
<evidence type="ECO:0000313" key="6">
    <source>
        <dbReference type="EMBL" id="KAL1510948.1"/>
    </source>
</evidence>
<gene>
    <name evidence="6" type="ORF">AB1Y20_005775</name>
</gene>
<keyword evidence="1" id="KW-0805">Transcription regulation</keyword>
<name>A0AB34J0D0_PRYPA</name>
<feature type="region of interest" description="Disordered" evidence="4">
    <location>
        <begin position="1"/>
        <end position="72"/>
    </location>
</feature>
<evidence type="ECO:0000313" key="7">
    <source>
        <dbReference type="Proteomes" id="UP001515480"/>
    </source>
</evidence>
<dbReference type="Pfam" id="PF08523">
    <property type="entry name" value="MBF1"/>
    <property type="match status" value="1"/>
</dbReference>
<keyword evidence="2" id="KW-0238">DNA-binding</keyword>
<feature type="compositionally biased region" description="Polar residues" evidence="4">
    <location>
        <begin position="30"/>
        <end position="53"/>
    </location>
</feature>
<sequence>MPSRSEYKGQDWNEVTFTNKPPAARPGSAQPGSGNATSAQRAHGSANSMTAGTGLSARKLEDETEELKHQTVSTDLKLAIIKARNAKGLTQKQLAQQLNMQPQVINEYESGKAIPNNAIIAKIERALGAKLPRAKK</sequence>
<organism evidence="6 7">
    <name type="scientific">Prymnesium parvum</name>
    <name type="common">Toxic golden alga</name>
    <dbReference type="NCBI Taxonomy" id="97485"/>
    <lineage>
        <taxon>Eukaryota</taxon>
        <taxon>Haptista</taxon>
        <taxon>Haptophyta</taxon>
        <taxon>Prymnesiophyceae</taxon>
        <taxon>Prymnesiales</taxon>
        <taxon>Prymnesiaceae</taxon>
        <taxon>Prymnesium</taxon>
    </lineage>
</organism>
<dbReference type="InterPro" id="IPR001387">
    <property type="entry name" value="Cro/C1-type_HTH"/>
</dbReference>
<evidence type="ECO:0000256" key="3">
    <source>
        <dbReference type="ARBA" id="ARBA00023163"/>
    </source>
</evidence>
<protein>
    <recommendedName>
        <fullName evidence="5">HTH cro/C1-type domain-containing protein</fullName>
    </recommendedName>
</protein>
<dbReference type="EMBL" id="JBGBPQ010000014">
    <property type="protein sequence ID" value="KAL1510948.1"/>
    <property type="molecule type" value="Genomic_DNA"/>
</dbReference>
<comment type="caution">
    <text evidence="6">The sequence shown here is derived from an EMBL/GenBank/DDBJ whole genome shotgun (WGS) entry which is preliminary data.</text>
</comment>
<dbReference type="CDD" id="cd00093">
    <property type="entry name" value="HTH_XRE"/>
    <property type="match status" value="1"/>
</dbReference>
<dbReference type="PANTHER" id="PTHR10245:SF15">
    <property type="entry name" value="ENDOTHELIAL DIFFERENTIATION-RELATED FACTOR 1"/>
    <property type="match status" value="1"/>
</dbReference>
<dbReference type="Pfam" id="PF01381">
    <property type="entry name" value="HTH_3"/>
    <property type="match status" value="1"/>
</dbReference>
<feature type="compositionally biased region" description="Basic and acidic residues" evidence="4">
    <location>
        <begin position="58"/>
        <end position="69"/>
    </location>
</feature>
<dbReference type="Proteomes" id="UP001515480">
    <property type="component" value="Unassembled WGS sequence"/>
</dbReference>
<dbReference type="PANTHER" id="PTHR10245">
    <property type="entry name" value="ENDOTHELIAL DIFFERENTIATION-RELATED FACTOR 1 MULTIPROTEIN BRIDGING FACTOR 1"/>
    <property type="match status" value="1"/>
</dbReference>
<reference evidence="6 7" key="1">
    <citation type="journal article" date="2024" name="Science">
        <title>Giant polyketide synthase enzymes in the biosynthesis of giant marine polyether toxins.</title>
        <authorList>
            <person name="Fallon T.R."/>
            <person name="Shende V.V."/>
            <person name="Wierzbicki I.H."/>
            <person name="Pendleton A.L."/>
            <person name="Watervoot N.F."/>
            <person name="Auber R.P."/>
            <person name="Gonzalez D.J."/>
            <person name="Wisecaver J.H."/>
            <person name="Moore B.S."/>
        </authorList>
    </citation>
    <scope>NUCLEOTIDE SEQUENCE [LARGE SCALE GENOMIC DNA]</scope>
    <source>
        <strain evidence="6 7">12B1</strain>
    </source>
</reference>
<feature type="compositionally biased region" description="Basic and acidic residues" evidence="4">
    <location>
        <begin position="1"/>
        <end position="11"/>
    </location>
</feature>
<dbReference type="InterPro" id="IPR013729">
    <property type="entry name" value="MBF1_N"/>
</dbReference>
<evidence type="ECO:0000259" key="5">
    <source>
        <dbReference type="PROSITE" id="PS50943"/>
    </source>
</evidence>
<evidence type="ECO:0000256" key="4">
    <source>
        <dbReference type="SAM" id="MobiDB-lite"/>
    </source>
</evidence>
<dbReference type="PROSITE" id="PS50943">
    <property type="entry name" value="HTH_CROC1"/>
    <property type="match status" value="1"/>
</dbReference>
<dbReference type="FunFam" id="1.10.260.40:FF:000018">
    <property type="entry name" value="Multiprotein bridging factor 1"/>
    <property type="match status" value="1"/>
</dbReference>
<keyword evidence="7" id="KW-1185">Reference proteome</keyword>
<evidence type="ECO:0000256" key="2">
    <source>
        <dbReference type="ARBA" id="ARBA00023125"/>
    </source>
</evidence>
<dbReference type="GO" id="GO:0003677">
    <property type="term" value="F:DNA binding"/>
    <property type="evidence" value="ECO:0007669"/>
    <property type="project" value="UniProtKB-KW"/>
</dbReference>
<keyword evidence="3" id="KW-0804">Transcription</keyword>
<feature type="domain" description="HTH cro/C1-type" evidence="5">
    <location>
        <begin position="80"/>
        <end position="134"/>
    </location>
</feature>
<dbReference type="SMART" id="SM00530">
    <property type="entry name" value="HTH_XRE"/>
    <property type="match status" value="1"/>
</dbReference>
<dbReference type="SUPFAM" id="SSF47413">
    <property type="entry name" value="lambda repressor-like DNA-binding domains"/>
    <property type="match status" value="1"/>
</dbReference>
<dbReference type="AlphaFoldDB" id="A0AB34J0D0"/>
<proteinExistence type="predicted"/>
<dbReference type="Gene3D" id="1.10.260.40">
    <property type="entry name" value="lambda repressor-like DNA-binding domains"/>
    <property type="match status" value="1"/>
</dbReference>
<accession>A0AB34J0D0</accession>